<keyword evidence="3" id="KW-1185">Reference proteome</keyword>
<feature type="domain" description="F5/8 type C" evidence="1">
    <location>
        <begin position="112"/>
        <end position="277"/>
    </location>
</feature>
<evidence type="ECO:0000259" key="1">
    <source>
        <dbReference type="PROSITE" id="PS50022"/>
    </source>
</evidence>
<organism evidence="2 3">
    <name type="scientific">Tritrichomonas musculus</name>
    <dbReference type="NCBI Taxonomy" id="1915356"/>
    <lineage>
        <taxon>Eukaryota</taxon>
        <taxon>Metamonada</taxon>
        <taxon>Parabasalia</taxon>
        <taxon>Tritrichomonadida</taxon>
        <taxon>Tritrichomonadidae</taxon>
        <taxon>Tritrichomonas</taxon>
    </lineage>
</organism>
<reference evidence="2 3" key="1">
    <citation type="submission" date="2024-04" db="EMBL/GenBank/DDBJ databases">
        <title>Tritrichomonas musculus Genome.</title>
        <authorList>
            <person name="Alves-Ferreira E."/>
            <person name="Grigg M."/>
            <person name="Lorenzi H."/>
            <person name="Galac M."/>
        </authorList>
    </citation>
    <scope>NUCLEOTIDE SEQUENCE [LARGE SCALE GENOMIC DNA]</scope>
    <source>
        <strain evidence="2 3">EAF2021</strain>
    </source>
</reference>
<evidence type="ECO:0000313" key="2">
    <source>
        <dbReference type="EMBL" id="KAK8865463.1"/>
    </source>
</evidence>
<dbReference type="Proteomes" id="UP001470230">
    <property type="component" value="Unassembled WGS sequence"/>
</dbReference>
<accession>A0ABR2INH7</accession>
<dbReference type="PROSITE" id="PS50022">
    <property type="entry name" value="FA58C_3"/>
    <property type="match status" value="1"/>
</dbReference>
<name>A0ABR2INH7_9EUKA</name>
<proteinExistence type="predicted"/>
<sequence>MNENFLDSILSSEKLKINNEDSLLSVLLNRRAYILSNKSDEIDQHHFYIEKVEFEYLSEEGIKKFLDEVEFDQISFDVWSQIKKRLLLPVQIKMIQNERHKSLPGTEFKYNEASPFCGIFDHLTKKSNGNIQNNSTIEIKSSNLSCGKFQEIVDFQNPSGHTHVGGNPNPRWLQIDFKARKIQIDSYLIKSAHTDENSDNKYYLRSWKVEISSDGSRWDCVDERTNVSELNGNYKMQFFKLKKITDPFRFIRIITDQGNWYNDNSGFSIGKLEFYGNIIET</sequence>
<dbReference type="Gene3D" id="2.60.120.260">
    <property type="entry name" value="Galactose-binding domain-like"/>
    <property type="match status" value="1"/>
</dbReference>
<evidence type="ECO:0000313" key="3">
    <source>
        <dbReference type="Proteomes" id="UP001470230"/>
    </source>
</evidence>
<comment type="caution">
    <text evidence="2">The sequence shown here is derived from an EMBL/GenBank/DDBJ whole genome shotgun (WGS) entry which is preliminary data.</text>
</comment>
<dbReference type="InterPro" id="IPR008979">
    <property type="entry name" value="Galactose-bd-like_sf"/>
</dbReference>
<dbReference type="SUPFAM" id="SSF49785">
    <property type="entry name" value="Galactose-binding domain-like"/>
    <property type="match status" value="1"/>
</dbReference>
<gene>
    <name evidence="2" type="ORF">M9Y10_011011</name>
</gene>
<dbReference type="EMBL" id="JAPFFF010000016">
    <property type="protein sequence ID" value="KAK8865463.1"/>
    <property type="molecule type" value="Genomic_DNA"/>
</dbReference>
<dbReference type="InterPro" id="IPR000421">
    <property type="entry name" value="FA58C"/>
</dbReference>
<dbReference type="Pfam" id="PF00754">
    <property type="entry name" value="F5_F8_type_C"/>
    <property type="match status" value="1"/>
</dbReference>
<protein>
    <recommendedName>
        <fullName evidence="1">F5/8 type C domain-containing protein</fullName>
    </recommendedName>
</protein>